<reference evidence="5 6" key="1">
    <citation type="submission" date="2020-07" db="EMBL/GenBank/DDBJ databases">
        <title>Sequencing the genomes of 1000 actinobacteria strains.</title>
        <authorList>
            <person name="Klenk H.-P."/>
        </authorList>
    </citation>
    <scope>NUCLEOTIDE SEQUENCE [LARGE SCALE GENOMIC DNA]</scope>
    <source>
        <strain evidence="5 6">DSM 19082</strain>
    </source>
</reference>
<sequence length="262" mass="27178">MTSITSQSTPASDPVPGRVADKVVIVTGGSRGIGAACVRRLVEEGARVVIADVLEAEGKALADELGERASYVALDVTSEDGWEQAVAAAEATFGPVSGLVNNAGIVHVDPIEQHSEADYRRVIDVNQVGVFLGMKAAIPSLRRASAAGVGGSIVNISSTGGLIAYSRIVGYVASKWAVRGMTKTAAQELGPDNIRVNSVHPGFTRSEMTASSARSHEGAKHQPLARQAEAVEIANLVLFLISDESSYSTGSEFVADGGFTSL</sequence>
<keyword evidence="6" id="KW-1185">Reference proteome</keyword>
<dbReference type="FunFam" id="3.40.50.720:FF:000084">
    <property type="entry name" value="Short-chain dehydrogenase reductase"/>
    <property type="match status" value="1"/>
</dbReference>
<evidence type="ECO:0000256" key="3">
    <source>
        <dbReference type="ARBA" id="ARBA00023027"/>
    </source>
</evidence>
<keyword evidence="3" id="KW-0520">NAD</keyword>
<dbReference type="EMBL" id="JACCBF010000001">
    <property type="protein sequence ID" value="NYD31602.1"/>
    <property type="molecule type" value="Genomic_DNA"/>
</dbReference>
<dbReference type="InterPro" id="IPR057326">
    <property type="entry name" value="KR_dom"/>
</dbReference>
<evidence type="ECO:0000256" key="1">
    <source>
        <dbReference type="ARBA" id="ARBA00006484"/>
    </source>
</evidence>
<organism evidence="5 6">
    <name type="scientific">Nocardioides kongjuensis</name>
    <dbReference type="NCBI Taxonomy" id="349522"/>
    <lineage>
        <taxon>Bacteria</taxon>
        <taxon>Bacillati</taxon>
        <taxon>Actinomycetota</taxon>
        <taxon>Actinomycetes</taxon>
        <taxon>Propionibacteriales</taxon>
        <taxon>Nocardioidaceae</taxon>
        <taxon>Nocardioides</taxon>
    </lineage>
</organism>
<dbReference type="SMART" id="SM00822">
    <property type="entry name" value="PKS_KR"/>
    <property type="match status" value="1"/>
</dbReference>
<dbReference type="InterPro" id="IPR036291">
    <property type="entry name" value="NAD(P)-bd_dom_sf"/>
</dbReference>
<dbReference type="GO" id="GO:0047044">
    <property type="term" value="F:androstan-3-alpha,17-beta-diol dehydrogenase (NAD+) activity"/>
    <property type="evidence" value="ECO:0007669"/>
    <property type="project" value="UniProtKB-EC"/>
</dbReference>
<dbReference type="Proteomes" id="UP000582231">
    <property type="component" value="Unassembled WGS sequence"/>
</dbReference>
<keyword evidence="2 5" id="KW-0560">Oxidoreductase</keyword>
<evidence type="ECO:0000313" key="5">
    <source>
        <dbReference type="EMBL" id="NYD31602.1"/>
    </source>
</evidence>
<evidence type="ECO:0000256" key="2">
    <source>
        <dbReference type="ARBA" id="ARBA00023002"/>
    </source>
</evidence>
<dbReference type="PRINTS" id="PR00081">
    <property type="entry name" value="GDHRDH"/>
</dbReference>
<evidence type="ECO:0000259" key="4">
    <source>
        <dbReference type="SMART" id="SM00822"/>
    </source>
</evidence>
<dbReference type="Gene3D" id="3.40.50.720">
    <property type="entry name" value="NAD(P)-binding Rossmann-like Domain"/>
    <property type="match status" value="1"/>
</dbReference>
<dbReference type="PRINTS" id="PR00080">
    <property type="entry name" value="SDRFAMILY"/>
</dbReference>
<dbReference type="InterPro" id="IPR020904">
    <property type="entry name" value="Sc_DH/Rdtase_CS"/>
</dbReference>
<dbReference type="InterPro" id="IPR002347">
    <property type="entry name" value="SDR_fam"/>
</dbReference>
<dbReference type="EC" id="1.1.1.53" evidence="5"/>
<dbReference type="SUPFAM" id="SSF51735">
    <property type="entry name" value="NAD(P)-binding Rossmann-fold domains"/>
    <property type="match status" value="1"/>
</dbReference>
<protein>
    <submittedName>
        <fullName evidence="5">3alpha(Or 20beta)-hydroxysteroid dehydrogenase</fullName>
        <ecNumber evidence="5">1.1.1.53</ecNumber>
    </submittedName>
</protein>
<proteinExistence type="inferred from homology"/>
<feature type="domain" description="Ketoreductase" evidence="4">
    <location>
        <begin position="22"/>
        <end position="171"/>
    </location>
</feature>
<dbReference type="PANTHER" id="PTHR24321">
    <property type="entry name" value="DEHYDROGENASES, SHORT CHAIN"/>
    <property type="match status" value="1"/>
</dbReference>
<comment type="similarity">
    <text evidence="1">Belongs to the short-chain dehydrogenases/reductases (SDR) family.</text>
</comment>
<gene>
    <name evidence="5" type="ORF">BJ958_003148</name>
</gene>
<name>A0A852RYF8_9ACTN</name>
<dbReference type="PROSITE" id="PS00061">
    <property type="entry name" value="ADH_SHORT"/>
    <property type="match status" value="1"/>
</dbReference>
<dbReference type="AlphaFoldDB" id="A0A852RYF8"/>
<dbReference type="NCBIfam" id="NF005559">
    <property type="entry name" value="PRK07231.1"/>
    <property type="match status" value="1"/>
</dbReference>
<dbReference type="RefSeq" id="WP_179727889.1">
    <property type="nucleotide sequence ID" value="NZ_BAABEF010000001.1"/>
</dbReference>
<dbReference type="PANTHER" id="PTHR24321:SF8">
    <property type="entry name" value="ESTRADIOL 17-BETA-DEHYDROGENASE 8-RELATED"/>
    <property type="match status" value="1"/>
</dbReference>
<comment type="caution">
    <text evidence="5">The sequence shown here is derived from an EMBL/GenBank/DDBJ whole genome shotgun (WGS) entry which is preliminary data.</text>
</comment>
<accession>A0A852RYF8</accession>
<dbReference type="Pfam" id="PF13561">
    <property type="entry name" value="adh_short_C2"/>
    <property type="match status" value="1"/>
</dbReference>
<evidence type="ECO:0000313" key="6">
    <source>
        <dbReference type="Proteomes" id="UP000582231"/>
    </source>
</evidence>